<name>A0A5C5XTM8_9BACT</name>
<evidence type="ECO:0000256" key="1">
    <source>
        <dbReference type="SAM" id="Phobius"/>
    </source>
</evidence>
<comment type="caution">
    <text evidence="2">The sequence shown here is derived from an EMBL/GenBank/DDBJ whole genome shotgun (WGS) entry which is preliminary data.</text>
</comment>
<reference evidence="2 3" key="1">
    <citation type="submission" date="2019-02" db="EMBL/GenBank/DDBJ databases">
        <title>Deep-cultivation of Planctomycetes and their phenomic and genomic characterization uncovers novel biology.</title>
        <authorList>
            <person name="Wiegand S."/>
            <person name="Jogler M."/>
            <person name="Boedeker C."/>
            <person name="Pinto D."/>
            <person name="Vollmers J."/>
            <person name="Rivas-Marin E."/>
            <person name="Kohn T."/>
            <person name="Peeters S.H."/>
            <person name="Heuer A."/>
            <person name="Rast P."/>
            <person name="Oberbeckmann S."/>
            <person name="Bunk B."/>
            <person name="Jeske O."/>
            <person name="Meyerdierks A."/>
            <person name="Storesund J.E."/>
            <person name="Kallscheuer N."/>
            <person name="Luecker S."/>
            <person name="Lage O.M."/>
            <person name="Pohl T."/>
            <person name="Merkel B.J."/>
            <person name="Hornburger P."/>
            <person name="Mueller R.-W."/>
            <person name="Bruemmer F."/>
            <person name="Labrenz M."/>
            <person name="Spormann A.M."/>
            <person name="Op Den Camp H."/>
            <person name="Overmann J."/>
            <person name="Amann R."/>
            <person name="Jetten M.S.M."/>
            <person name="Mascher T."/>
            <person name="Medema M.H."/>
            <person name="Devos D.P."/>
            <person name="Kaster A.-K."/>
            <person name="Ovreas L."/>
            <person name="Rohde M."/>
            <person name="Galperin M.Y."/>
            <person name="Jogler C."/>
        </authorList>
    </citation>
    <scope>NUCLEOTIDE SEQUENCE [LARGE SCALE GENOMIC DNA]</scope>
    <source>
        <strain evidence="2 3">Pla123a</strain>
    </source>
</reference>
<gene>
    <name evidence="2" type="ORF">Pla123a_48400</name>
</gene>
<feature type="transmembrane region" description="Helical" evidence="1">
    <location>
        <begin position="43"/>
        <end position="61"/>
    </location>
</feature>
<dbReference type="EMBL" id="SJPO01000018">
    <property type="protein sequence ID" value="TWT65929.1"/>
    <property type="molecule type" value="Genomic_DNA"/>
</dbReference>
<proteinExistence type="predicted"/>
<keyword evidence="3" id="KW-1185">Reference proteome</keyword>
<protein>
    <submittedName>
        <fullName evidence="2">Uncharacterized protein</fullName>
    </submittedName>
</protein>
<keyword evidence="1" id="KW-1133">Transmembrane helix</keyword>
<feature type="transmembrane region" description="Helical" evidence="1">
    <location>
        <begin position="12"/>
        <end position="31"/>
    </location>
</feature>
<feature type="transmembrane region" description="Helical" evidence="1">
    <location>
        <begin position="141"/>
        <end position="167"/>
    </location>
</feature>
<keyword evidence="1" id="KW-0812">Transmembrane</keyword>
<organism evidence="2 3">
    <name type="scientific">Posidoniimonas polymericola</name>
    <dbReference type="NCBI Taxonomy" id="2528002"/>
    <lineage>
        <taxon>Bacteria</taxon>
        <taxon>Pseudomonadati</taxon>
        <taxon>Planctomycetota</taxon>
        <taxon>Planctomycetia</taxon>
        <taxon>Pirellulales</taxon>
        <taxon>Lacipirellulaceae</taxon>
        <taxon>Posidoniimonas</taxon>
    </lineage>
</organism>
<feature type="transmembrane region" description="Helical" evidence="1">
    <location>
        <begin position="73"/>
        <end position="93"/>
    </location>
</feature>
<sequence length="190" mass="20657">MQSIRQGRIQFGLMPMFAGFTLAAVAAANWIDIAYFLSEHVAAMAPFISAVVYALTCSLHGRSEVSTGTWCRPWATGIAISVAVLLLGVALVFRLRWGTPWGDAGWPRPFPYPDSALDALHDWWDKRNPPPPGSFKYHGEYYTILLFLDLTVVSVSALLGVTLGVVLPLKRFMKGTGQEAGEAPCAVASD</sequence>
<dbReference type="AlphaFoldDB" id="A0A5C5XTM8"/>
<evidence type="ECO:0000313" key="3">
    <source>
        <dbReference type="Proteomes" id="UP000318478"/>
    </source>
</evidence>
<accession>A0A5C5XTM8</accession>
<evidence type="ECO:0000313" key="2">
    <source>
        <dbReference type="EMBL" id="TWT65929.1"/>
    </source>
</evidence>
<keyword evidence="1" id="KW-0472">Membrane</keyword>
<dbReference type="Proteomes" id="UP000318478">
    <property type="component" value="Unassembled WGS sequence"/>
</dbReference>